<evidence type="ECO:0000256" key="1">
    <source>
        <dbReference type="ARBA" id="ARBA00022603"/>
    </source>
</evidence>
<dbReference type="InterPro" id="IPR013216">
    <property type="entry name" value="Methyltransf_11"/>
</dbReference>
<dbReference type="AlphaFoldDB" id="A0A6M5YH70"/>
<dbReference type="GO" id="GO:0032259">
    <property type="term" value="P:methylation"/>
    <property type="evidence" value="ECO:0007669"/>
    <property type="project" value="UniProtKB-KW"/>
</dbReference>
<protein>
    <recommendedName>
        <fullName evidence="4">Methyltransferase type 11 domain-containing protein</fullName>
    </recommendedName>
</protein>
<dbReference type="RefSeq" id="WP_171469059.1">
    <property type="nucleotide sequence ID" value="NZ_CP053452.2"/>
</dbReference>
<dbReference type="EMBL" id="CP053452">
    <property type="protein sequence ID" value="QJW92711.1"/>
    <property type="molecule type" value="Genomic_DNA"/>
</dbReference>
<dbReference type="Pfam" id="PF08241">
    <property type="entry name" value="Methyltransf_11"/>
    <property type="match status" value="1"/>
</dbReference>
<evidence type="ECO:0000313" key="5">
    <source>
        <dbReference type="EMBL" id="QJW92711.1"/>
    </source>
</evidence>
<dbReference type="KEGG" id="ftj:FTUN_0208"/>
<name>A0A6M5YH70_9BACT</name>
<proteinExistence type="predicted"/>
<evidence type="ECO:0000259" key="4">
    <source>
        <dbReference type="Pfam" id="PF08241"/>
    </source>
</evidence>
<dbReference type="InterPro" id="IPR029063">
    <property type="entry name" value="SAM-dependent_MTases_sf"/>
</dbReference>
<dbReference type="PANTHER" id="PTHR43464">
    <property type="entry name" value="METHYLTRANSFERASE"/>
    <property type="match status" value="1"/>
</dbReference>
<dbReference type="GO" id="GO:0008757">
    <property type="term" value="F:S-adenosylmethionine-dependent methyltransferase activity"/>
    <property type="evidence" value="ECO:0007669"/>
    <property type="project" value="InterPro"/>
</dbReference>
<accession>A0A6M5YH70</accession>
<dbReference type="Proteomes" id="UP000503447">
    <property type="component" value="Chromosome"/>
</dbReference>
<organism evidence="5 6">
    <name type="scientific">Frigoriglobus tundricola</name>
    <dbReference type="NCBI Taxonomy" id="2774151"/>
    <lineage>
        <taxon>Bacteria</taxon>
        <taxon>Pseudomonadati</taxon>
        <taxon>Planctomycetota</taxon>
        <taxon>Planctomycetia</taxon>
        <taxon>Gemmatales</taxon>
        <taxon>Gemmataceae</taxon>
        <taxon>Frigoriglobus</taxon>
    </lineage>
</organism>
<evidence type="ECO:0000313" key="6">
    <source>
        <dbReference type="Proteomes" id="UP000503447"/>
    </source>
</evidence>
<keyword evidence="3" id="KW-0949">S-adenosyl-L-methionine</keyword>
<dbReference type="Gene3D" id="3.40.50.150">
    <property type="entry name" value="Vaccinia Virus protein VP39"/>
    <property type="match status" value="1"/>
</dbReference>
<reference evidence="6" key="1">
    <citation type="submission" date="2020-05" db="EMBL/GenBank/DDBJ databases">
        <title>Frigoriglobus tundricola gen. nov., sp. nov., a psychrotolerant cellulolytic planctomycete of the family Gemmataceae with two divergent copies of 16S rRNA gene.</title>
        <authorList>
            <person name="Kulichevskaya I.S."/>
            <person name="Ivanova A.A."/>
            <person name="Naumoff D.G."/>
            <person name="Beletsky A.V."/>
            <person name="Rijpstra W.I.C."/>
            <person name="Sinninghe Damste J.S."/>
            <person name="Mardanov A.V."/>
            <person name="Ravin N.V."/>
            <person name="Dedysh S.N."/>
        </authorList>
    </citation>
    <scope>NUCLEOTIDE SEQUENCE [LARGE SCALE GENOMIC DNA]</scope>
    <source>
        <strain evidence="6">PL17</strain>
    </source>
</reference>
<dbReference type="PANTHER" id="PTHR43464:SF19">
    <property type="entry name" value="UBIQUINONE BIOSYNTHESIS O-METHYLTRANSFERASE, MITOCHONDRIAL"/>
    <property type="match status" value="1"/>
</dbReference>
<evidence type="ECO:0000256" key="2">
    <source>
        <dbReference type="ARBA" id="ARBA00022679"/>
    </source>
</evidence>
<sequence length="239" mass="27074">MAAVDEQYSVSRAKGFGWNSLTGELISERAALLRKYVVGPTVLDAGCGGGGVVDFLCRQGFEATGVDKFSMFLEIASERKFLGRFLQADLNERLPFPDRSFDTTICLDVLEHVPDDRVAIRELARVTRGRLVIAVPQEDQWMGQFRLALAPYRDPTHLRYYTPDRLRELVQSVNPARVEIFGEQQVPIRHLVHELMVPTGRYRLLTDLYRRLQSFVMSRCKGPEIYINLAAIVDLTSPG</sequence>
<keyword evidence="6" id="KW-1185">Reference proteome</keyword>
<feature type="domain" description="Methyltransferase type 11" evidence="4">
    <location>
        <begin position="43"/>
        <end position="128"/>
    </location>
</feature>
<evidence type="ECO:0000256" key="3">
    <source>
        <dbReference type="ARBA" id="ARBA00022691"/>
    </source>
</evidence>
<keyword evidence="1" id="KW-0489">Methyltransferase</keyword>
<keyword evidence="2" id="KW-0808">Transferase</keyword>
<dbReference type="SUPFAM" id="SSF53335">
    <property type="entry name" value="S-adenosyl-L-methionine-dependent methyltransferases"/>
    <property type="match status" value="1"/>
</dbReference>
<dbReference type="CDD" id="cd02440">
    <property type="entry name" value="AdoMet_MTases"/>
    <property type="match status" value="1"/>
</dbReference>
<gene>
    <name evidence="5" type="ORF">FTUN_0208</name>
</gene>